<feature type="compositionally biased region" description="Polar residues" evidence="7">
    <location>
        <begin position="1377"/>
        <end position="1388"/>
    </location>
</feature>
<comment type="similarity">
    <text evidence="2 6">Belongs to the enhancer of polycomb family.</text>
</comment>
<comment type="subcellular location">
    <subcellularLocation>
        <location evidence="1 6">Nucleus</location>
    </subcellularLocation>
</comment>
<evidence type="ECO:0000256" key="1">
    <source>
        <dbReference type="ARBA" id="ARBA00004123"/>
    </source>
</evidence>
<reference evidence="9" key="1">
    <citation type="submission" date="2022-05" db="EMBL/GenBank/DDBJ databases">
        <title>The Musa troglodytarum L. genome provides insights into the mechanism of non-climacteric behaviour and enrichment of carotenoids.</title>
        <authorList>
            <person name="Wang J."/>
        </authorList>
    </citation>
    <scope>NUCLEOTIDE SEQUENCE</scope>
    <source>
        <tissue evidence="9">Leaf</tissue>
    </source>
</reference>
<feature type="compositionally biased region" description="Basic and acidic residues" evidence="7">
    <location>
        <begin position="71"/>
        <end position="80"/>
    </location>
</feature>
<dbReference type="OrthoDB" id="435275at2759"/>
<accession>A0A9E7I1P3</accession>
<dbReference type="InterPro" id="IPR019542">
    <property type="entry name" value="Enhancer_polycomb-like_N"/>
</dbReference>
<feature type="region of interest" description="Disordered" evidence="7">
    <location>
        <begin position="1773"/>
        <end position="1800"/>
    </location>
</feature>
<feature type="region of interest" description="Disordered" evidence="7">
    <location>
        <begin position="1318"/>
        <end position="1347"/>
    </location>
</feature>
<dbReference type="Gene3D" id="3.40.50.2000">
    <property type="entry name" value="Glycogen Phosphorylase B"/>
    <property type="match status" value="1"/>
</dbReference>
<dbReference type="GO" id="GO:0006357">
    <property type="term" value="P:regulation of transcription by RNA polymerase II"/>
    <property type="evidence" value="ECO:0007669"/>
    <property type="project" value="InterPro"/>
</dbReference>
<dbReference type="InterPro" id="IPR024943">
    <property type="entry name" value="Enhancer_polycomb"/>
</dbReference>
<evidence type="ECO:0000256" key="4">
    <source>
        <dbReference type="ARBA" id="ARBA00023163"/>
    </source>
</evidence>
<keyword evidence="4 6" id="KW-0804">Transcription</keyword>
<dbReference type="GO" id="GO:0035267">
    <property type="term" value="C:NuA4 histone acetyltransferase complex"/>
    <property type="evidence" value="ECO:0007669"/>
    <property type="project" value="InterPro"/>
</dbReference>
<gene>
    <name evidence="9" type="ORF">MUK42_21612</name>
</gene>
<evidence type="ECO:0000256" key="7">
    <source>
        <dbReference type="SAM" id="MobiDB-lite"/>
    </source>
</evidence>
<evidence type="ECO:0000313" key="9">
    <source>
        <dbReference type="EMBL" id="URE44051.1"/>
    </source>
</evidence>
<dbReference type="EMBL" id="CP097511">
    <property type="protein sequence ID" value="URE44051.1"/>
    <property type="molecule type" value="Genomic_DNA"/>
</dbReference>
<dbReference type="FunFam" id="2.30.30.140:FF:000079">
    <property type="entry name" value="Enhancer of polycomb-like transcription factor protein"/>
    <property type="match status" value="1"/>
</dbReference>
<keyword evidence="3 6" id="KW-0805">Transcription regulation</keyword>
<dbReference type="SUPFAM" id="SSF53756">
    <property type="entry name" value="UDP-Glycosyltransferase/glycogen phosphorylase"/>
    <property type="match status" value="1"/>
</dbReference>
<feature type="region of interest" description="Disordered" evidence="7">
    <location>
        <begin position="1367"/>
        <end position="1388"/>
    </location>
</feature>
<evidence type="ECO:0000256" key="3">
    <source>
        <dbReference type="ARBA" id="ARBA00023015"/>
    </source>
</evidence>
<evidence type="ECO:0000256" key="5">
    <source>
        <dbReference type="ARBA" id="ARBA00023242"/>
    </source>
</evidence>
<proteinExistence type="inferred from homology"/>
<feature type="compositionally biased region" description="Basic and acidic residues" evidence="7">
    <location>
        <begin position="42"/>
        <end position="54"/>
    </location>
</feature>
<dbReference type="GO" id="GO:0005634">
    <property type="term" value="C:nucleus"/>
    <property type="evidence" value="ECO:0007669"/>
    <property type="project" value="UniProtKB-SubCell"/>
</dbReference>
<protein>
    <recommendedName>
        <fullName evidence="6">Enhancer of polycomb-like protein</fullName>
    </recommendedName>
</protein>
<dbReference type="PANTHER" id="PTHR14898">
    <property type="entry name" value="ENHANCER OF POLYCOMB"/>
    <property type="match status" value="1"/>
</dbReference>
<dbReference type="Gene3D" id="2.30.30.140">
    <property type="match status" value="1"/>
</dbReference>
<feature type="domain" description="Tudor" evidence="8">
    <location>
        <begin position="378"/>
        <end position="437"/>
    </location>
</feature>
<name>A0A9E7I1P3_9LILI</name>
<dbReference type="CDD" id="cd20404">
    <property type="entry name" value="Tudor_Agenet_AtEML-like"/>
    <property type="match status" value="1"/>
</dbReference>
<feature type="region of interest" description="Disordered" evidence="7">
    <location>
        <begin position="38"/>
        <end position="153"/>
    </location>
</feature>
<keyword evidence="5 6" id="KW-0539">Nucleus</keyword>
<dbReference type="Pfam" id="PF10513">
    <property type="entry name" value="EPL1"/>
    <property type="match status" value="1"/>
</dbReference>
<keyword evidence="10" id="KW-1185">Reference proteome</keyword>
<feature type="compositionally biased region" description="Basic and acidic residues" evidence="7">
    <location>
        <begin position="1"/>
        <end position="19"/>
    </location>
</feature>
<dbReference type="Proteomes" id="UP001055439">
    <property type="component" value="Chromosome 9"/>
</dbReference>
<organism evidence="9 10">
    <name type="scientific">Musa troglodytarum</name>
    <name type="common">fe'i banana</name>
    <dbReference type="NCBI Taxonomy" id="320322"/>
    <lineage>
        <taxon>Eukaryota</taxon>
        <taxon>Viridiplantae</taxon>
        <taxon>Streptophyta</taxon>
        <taxon>Embryophyta</taxon>
        <taxon>Tracheophyta</taxon>
        <taxon>Spermatophyta</taxon>
        <taxon>Magnoliopsida</taxon>
        <taxon>Liliopsida</taxon>
        <taxon>Zingiberales</taxon>
        <taxon>Musaceae</taxon>
        <taxon>Musa</taxon>
    </lineage>
</organism>
<evidence type="ECO:0000256" key="2">
    <source>
        <dbReference type="ARBA" id="ARBA00008035"/>
    </source>
</evidence>
<evidence type="ECO:0000256" key="6">
    <source>
        <dbReference type="RuleBase" id="RU361124"/>
    </source>
</evidence>
<feature type="region of interest" description="Disordered" evidence="7">
    <location>
        <begin position="1"/>
        <end position="20"/>
    </location>
</feature>
<sequence length="2078" mass="233418">MEISLKRAEASDIPKKPRSLDLQSIYVKKSSSSDIKSWAGREVSRLERESEVPKRKLGSSFDEVGELLSESTRKPSRKEVSLSNLQPDSKRQRSSLNVSRPKRNYISTSGSDATHDLDGSNGNAQYLGSDLYSPLSNKTDHASPSGATSKNKSYFGEDLFIPKRPRGISKWRKAKDPISFEVAFSKSSYERINTDAQNNKSSISENSNSQVLNDKQMLEADDFELNGYQKDDSAPCTSVENDSHFKSDYRKYRSRINLKMSEQGCLESDAPLIDDSGDSVEVSQDDDDENLEVDAARMLSSRFDPSCTGFSGKRTTCIAEPVEGLTYLQSDHAVLKVSQSEACSVDATGRVLRPRRHIGKSFARKRRHFYEVCSRDMDPYYIVKQRIRVFWPLDKNWYFGLVKGYDPVTRLHHVKYDDRDEEWINLQKERFKLLLFPSEVSSKFNFGKRGSESRQNNAEGEPEAMENSYIGSLLESEPIISWLSRTTRRVTSSPSSTIKKHLRVSPLKDISPMLLESKESMSMNPLDKNPDKLFFNCNESEQSCGQNFNRFSELKSSVDSECRKLPYVYFRKRFRSKRDVLDTRVVQGAAPGVPGGSVSIYASVANSTAAAEELNMIVTWKEFKEGFWGRSSLVHRFNLKKLADPNVNSVIHYLAQDQMKPLLCSLYFAAAPSFSLGLHLKLLNEKDTASLCSGDFDVVSSQNYADNYDKLTADGHTSLEDPFKHAPEKLDNLRSSLSEAEATHGRPSLDALSAGSNSDLNRVTKNFFTSEDNVIQNAVDSSAVGKSISGEGVVQYERFQCEDGTSQFAEDTCSECPEHSSFTDKSLAGGCSSFVKTANVEGQLFDEVEKHSLHKGLLSADSTSNLVLDLNEHTIHSPTAPRSMWHRNRHTSLSRTFIHHPRLGSKDVTENAFTSGYKRPRTQVSYSQVSGGYGHAAKSRSSHQKVQSHKKVKTAIANVSSNCSRSHQSYLDSLACDANVLVTHGDKCWREFGAKVQLDCDDQKNWRICIKVSGAIKYVYKAHHVLQPGTTNRYTHAMMWKGGKEWMLEFTDRNQWYIFKQMHEGCYNQNIRAASVKNIPIPGVRLLPNGDDGCVEVPFVRSSSKYFRQVGTEADLALDSSHVLYDMDSEDEEWISTVRGNMDAKDGKMTEVTDDMFERVMDMLEKFAYTQQCEEITNDDIEKYVADDGPADTIKVIYEHWRQKRKKKGLPLIRQFQAPLWELYQQQLNQWESNMNKTPLQPVGCHEKAHSWKKPPMFAFCLRPRGMEIPNKGSKQRSHKKLIFTGHHNVLMREQDCFHTPGRKMDGISVGEGAISSYESSDSYHGPQSRSTFSPRDTASTESFFTNDGENFTDPKFYRSTSKKFDSFLSPRDPQGSPFSGNQRSNRNGLNRWSSELCEWSSIRQSQSTGFHRHHTDMDEFRLRDATSAAQHALNMAKLKREKAQWLLHKADLALHRATVALMTAEAIKASEKDIVESSAFTGSPTVLGGHSVMELKRQQHFLVATFPFQGHINPVLHLAKHLARSAGGPLVTFSTSLSAHRRMFPSAPDHHDVSDGLLSYLPFSDGFDDGDRGGVAGFNSFMAEFKVAGPRSLSSIVAGLAARGRPVTCIVYTMLLPWAADVAREHGIPSIHYWIQPATVFAVYYHCFHDYGAVVDAHRDDPSFTVTFPRLPPIKISDVPSFLTSPVDHPLYSVYLALREAFAALDTEKAASSSKPRVLVNTFDELEPDALAAVDEIDMLTIGPLIPSWSFQSMGPGRHVTGMSDTVADRTAEAEPVASVPGSSREWEGGGTRAENKGADEMGRRLEKGTLFQSSPSVSPSIFRGYKRKREERTLFRCRSSRLQDSRTCPTGLAQSLHSELFMSSWVPLRIPSWKPKSDGSHTSQPGVVMDYGPQYVSKFTAPGGNDQIFHKGNNIKVPSVRNILGDVVMESVLLMKEPSLSICFRALYHAETKLLGEATQTSKEMKRRSSVHFVLLRFLLSMPIWYTMIMRKQMGFGEHGRESLDPSRSDIAIPRRVPALERGTTARPTWDGLPPMMMLIHRLLWSESIQLMVTALNSSSTRWTPRPSWVCSAFRG</sequence>
<dbReference type="InterPro" id="IPR002999">
    <property type="entry name" value="Tudor"/>
</dbReference>
<dbReference type="SMART" id="SM00333">
    <property type="entry name" value="TUDOR"/>
    <property type="match status" value="1"/>
</dbReference>
<evidence type="ECO:0000259" key="8">
    <source>
        <dbReference type="SMART" id="SM00333"/>
    </source>
</evidence>
<evidence type="ECO:0000313" key="10">
    <source>
        <dbReference type="Proteomes" id="UP001055439"/>
    </source>
</evidence>